<dbReference type="Pfam" id="PF23571">
    <property type="entry name" value="GH3_M"/>
    <property type="match status" value="1"/>
</dbReference>
<evidence type="ECO:0000313" key="4">
    <source>
        <dbReference type="Proteomes" id="UP000321580"/>
    </source>
</evidence>
<dbReference type="Pfam" id="PF23572">
    <property type="entry name" value="GH3_C"/>
    <property type="match status" value="1"/>
</dbReference>
<dbReference type="PANTHER" id="PTHR31901">
    <property type="entry name" value="GH3 DOMAIN-CONTAINING PROTEIN"/>
    <property type="match status" value="1"/>
</dbReference>
<organism evidence="3 4">
    <name type="scientific">Phaeodactylibacter luteus</name>
    <dbReference type="NCBI Taxonomy" id="1564516"/>
    <lineage>
        <taxon>Bacteria</taxon>
        <taxon>Pseudomonadati</taxon>
        <taxon>Bacteroidota</taxon>
        <taxon>Saprospiria</taxon>
        <taxon>Saprospirales</taxon>
        <taxon>Haliscomenobacteraceae</taxon>
        <taxon>Phaeodactylibacter</taxon>
    </lineage>
</organism>
<evidence type="ECO:0000259" key="2">
    <source>
        <dbReference type="Pfam" id="PF23572"/>
    </source>
</evidence>
<protein>
    <submittedName>
        <fullName evidence="3">GH3 auxin-responsive promoter family protein</fullName>
    </submittedName>
</protein>
<sequence length="499" mass="56504">MGLKSKLIKPFAKKIARDIDRWSADAVGAQREVYQKLMSKGQRTAFGKDHSLKAELPYEAFRDQVPVRDYEALKPYVERIKQGEKDVLWPGLPKYFAKTSGTTSGVKYIPLTKDSMPNHFGTARNALFNYYARTGKGHWLDGKMIFLSGSPELEQAGQIPTGRLSGIVNHEVPSWLRTNQLPTYKTNCIEDWEEKLERIIDETAKADMRLISGIPPWVQMYYERLLERTGKKTVKEVFPNFSMFVYGGVNFEPYRGALEKLVGQRLDSLETYPASEGFIAFQDDHTQPGLLLNAYSGIFFEFIPLEDIHSDAPRRLWLNEVEVGVNYALIINNNAGLWGYNIGDTVQFVSKAPYRLVVSGRVKHFISAFGEHVIGKEVEEAMNLTVAALGGKVTEFTVAPQVSPPEGGTPYHEWLIDFGERPADMAAFAKRLNEEMAQQNIYYQDLIAGHILRPLVITPLQQDAFRNYMKSQGKLGGQNKVPRLSNDRKIATQLLQWKA</sequence>
<evidence type="ECO:0000259" key="1">
    <source>
        <dbReference type="Pfam" id="PF23571"/>
    </source>
</evidence>
<comment type="caution">
    <text evidence="3">The sequence shown here is derived from an EMBL/GenBank/DDBJ whole genome shotgun (WGS) entry which is preliminary data.</text>
</comment>
<dbReference type="InterPro" id="IPR004993">
    <property type="entry name" value="GH3"/>
</dbReference>
<dbReference type="OrthoDB" id="5678283at2"/>
<dbReference type="InterPro" id="IPR055378">
    <property type="entry name" value="GH3_C"/>
</dbReference>
<dbReference type="EMBL" id="VOOR01000067">
    <property type="protein sequence ID" value="TXB61311.1"/>
    <property type="molecule type" value="Genomic_DNA"/>
</dbReference>
<keyword evidence="4" id="KW-1185">Reference proteome</keyword>
<dbReference type="AlphaFoldDB" id="A0A5C6RGB3"/>
<dbReference type="Pfam" id="PF03321">
    <property type="entry name" value="GH3"/>
    <property type="match status" value="1"/>
</dbReference>
<gene>
    <name evidence="3" type="ORF">FRY97_19815</name>
</gene>
<dbReference type="RefSeq" id="WP_147169360.1">
    <property type="nucleotide sequence ID" value="NZ_VOOR01000067.1"/>
</dbReference>
<dbReference type="Proteomes" id="UP000321580">
    <property type="component" value="Unassembled WGS sequence"/>
</dbReference>
<feature type="domain" description="GH3 middle" evidence="1">
    <location>
        <begin position="296"/>
        <end position="359"/>
    </location>
</feature>
<dbReference type="InterPro" id="IPR055377">
    <property type="entry name" value="GH3_M"/>
</dbReference>
<reference evidence="3 4" key="1">
    <citation type="submission" date="2019-08" db="EMBL/GenBank/DDBJ databases">
        <title>Genome of Phaeodactylibacter luteus.</title>
        <authorList>
            <person name="Bowman J.P."/>
        </authorList>
    </citation>
    <scope>NUCLEOTIDE SEQUENCE [LARGE SCALE GENOMIC DNA]</scope>
    <source>
        <strain evidence="3 4">KCTC 42180</strain>
    </source>
</reference>
<name>A0A5C6RGB3_9BACT</name>
<accession>A0A5C6RGB3</accession>
<dbReference type="PANTHER" id="PTHR31901:SF9">
    <property type="entry name" value="GH3 DOMAIN-CONTAINING PROTEIN"/>
    <property type="match status" value="1"/>
</dbReference>
<dbReference type="GO" id="GO:0016881">
    <property type="term" value="F:acid-amino acid ligase activity"/>
    <property type="evidence" value="ECO:0007669"/>
    <property type="project" value="TreeGrafter"/>
</dbReference>
<proteinExistence type="predicted"/>
<feature type="domain" description="GH3 C-terminal" evidence="2">
    <location>
        <begin position="377"/>
        <end position="489"/>
    </location>
</feature>
<evidence type="ECO:0000313" key="3">
    <source>
        <dbReference type="EMBL" id="TXB61311.1"/>
    </source>
</evidence>
<dbReference type="GO" id="GO:0005737">
    <property type="term" value="C:cytoplasm"/>
    <property type="evidence" value="ECO:0007669"/>
    <property type="project" value="TreeGrafter"/>
</dbReference>